<feature type="compositionally biased region" description="Basic and acidic residues" evidence="2">
    <location>
        <begin position="727"/>
        <end position="736"/>
    </location>
</feature>
<comment type="similarity">
    <text evidence="1">Belongs to the CBF/MAK21 family.</text>
</comment>
<evidence type="ECO:0000313" key="4">
    <source>
        <dbReference type="EMBL" id="KAE9970663.1"/>
    </source>
</evidence>
<feature type="compositionally biased region" description="Acidic residues" evidence="2">
    <location>
        <begin position="824"/>
        <end position="843"/>
    </location>
</feature>
<evidence type="ECO:0000256" key="1">
    <source>
        <dbReference type="ARBA" id="ARBA00007797"/>
    </source>
</evidence>
<evidence type="ECO:0000259" key="3">
    <source>
        <dbReference type="Pfam" id="PF03914"/>
    </source>
</evidence>
<dbReference type="PANTHER" id="PTHR12048:SF0">
    <property type="entry name" value="CCAAT_ENHANCER-BINDING PROTEIN ZETA"/>
    <property type="match status" value="1"/>
</dbReference>
<gene>
    <name evidence="4" type="ORF">BLS_004796</name>
</gene>
<comment type="caution">
    <text evidence="4">The sequence shown here is derived from an EMBL/GenBank/DDBJ whole genome shotgun (WGS) entry which is preliminary data.</text>
</comment>
<feature type="compositionally biased region" description="Acidic residues" evidence="2">
    <location>
        <begin position="853"/>
        <end position="868"/>
    </location>
</feature>
<proteinExistence type="inferred from homology"/>
<dbReference type="InterPro" id="IPR016024">
    <property type="entry name" value="ARM-type_fold"/>
</dbReference>
<dbReference type="GO" id="GO:0005634">
    <property type="term" value="C:nucleus"/>
    <property type="evidence" value="ECO:0007669"/>
    <property type="project" value="UniProtKB-ARBA"/>
</dbReference>
<feature type="compositionally biased region" description="Acidic residues" evidence="2">
    <location>
        <begin position="770"/>
        <end position="816"/>
    </location>
</feature>
<feature type="region of interest" description="Disordered" evidence="2">
    <location>
        <begin position="723"/>
        <end position="905"/>
    </location>
</feature>
<dbReference type="Pfam" id="PF03914">
    <property type="entry name" value="CBF"/>
    <property type="match status" value="1"/>
</dbReference>
<name>A0A8H3UJK0_VENIN</name>
<dbReference type="Gene3D" id="1.25.10.10">
    <property type="entry name" value="Leucine-rich Repeat Variant"/>
    <property type="match status" value="1"/>
</dbReference>
<dbReference type="SUPFAM" id="SSF48371">
    <property type="entry name" value="ARM repeat"/>
    <property type="match status" value="1"/>
</dbReference>
<dbReference type="InterPro" id="IPR011989">
    <property type="entry name" value="ARM-like"/>
</dbReference>
<accession>A0A8H3UJK0</accession>
<evidence type="ECO:0000313" key="5">
    <source>
        <dbReference type="Proteomes" id="UP000433883"/>
    </source>
</evidence>
<feature type="domain" description="CCAAT-binding factor" evidence="3">
    <location>
        <begin position="444"/>
        <end position="620"/>
    </location>
</feature>
<feature type="region of interest" description="Disordered" evidence="2">
    <location>
        <begin position="1"/>
        <end position="51"/>
    </location>
</feature>
<dbReference type="EMBL" id="WNWQ01000318">
    <property type="protein sequence ID" value="KAE9970663.1"/>
    <property type="molecule type" value="Genomic_DNA"/>
</dbReference>
<evidence type="ECO:0000256" key="2">
    <source>
        <dbReference type="SAM" id="MobiDB-lite"/>
    </source>
</evidence>
<feature type="compositionally biased region" description="Basic and acidic residues" evidence="2">
    <location>
        <begin position="24"/>
        <end position="35"/>
    </location>
</feature>
<organism evidence="4 5">
    <name type="scientific">Venturia inaequalis</name>
    <name type="common">Apple scab fungus</name>
    <dbReference type="NCBI Taxonomy" id="5025"/>
    <lineage>
        <taxon>Eukaryota</taxon>
        <taxon>Fungi</taxon>
        <taxon>Dikarya</taxon>
        <taxon>Ascomycota</taxon>
        <taxon>Pezizomycotina</taxon>
        <taxon>Dothideomycetes</taxon>
        <taxon>Pleosporomycetidae</taxon>
        <taxon>Venturiales</taxon>
        <taxon>Venturiaceae</taxon>
        <taxon>Venturia</taxon>
    </lineage>
</organism>
<feature type="compositionally biased region" description="Basic and acidic residues" evidence="2">
    <location>
        <begin position="883"/>
        <end position="895"/>
    </location>
</feature>
<sequence>MGKKRPAASSREEPAKRAKQNAGDSKKKASADPKKQKTTLTFDPRPDWHAAQLPTFLPPHDDPATPRQSVLQALLKYATTLLEAENARYAASNLSQTSSHKFLKDIMASGTLEDKVSALTLVIQESPLHTIKAFENLLGLARKKSRNQAIMALGALKDLLGSGVVLPPERKLRAFGRQTALISALQGDSADWKEGDKLPNGLKEVHLISWAYEDWLKRTYFDLLKVLEGWCNDEVEYARNRAVTFVWELLKEKPEQEENLLRLLVNKLGDTDRKVASRASYLLLQLEITHPLMKKIIVDAIESELLFRPGQSSHAKYYAIITLNQTVLTTKDPDVAGKLLDIYFSMFVVLLKGGKHMRNTKEAGAVLPEKQQGGGGVPGKRAKQKAKLQEAVVDQEDQFKERIIAQILTGINRAYPFADATDGVVESHLDTLFRITHSSNFNTSVQALILIQQISASKQHTADRYYRTLYESLLDPRLLTSSKQIMYLNLLYRSLKADINLKRVKAFIKRLLQIITMHEPPFACGVLFLINELAKQFPSIESMFTSPEINDDEDEEENIKDVPEEGVPLSEVKAPNRNPEEIRNAYNGRKREPEYANAEKSCVWDIMPLLAHFHPSVSLFSERVLEGQKMETKPDPTTFTLIHFLDRFIYRNARSKASGLRGSSIMQPLAGAASVDILIHDRFGGRDEEPLNSEAFWQKKAADVKPDEVFFHKYFETAGKRKSRAEKRRDGKKEKDDVDVDDVEGSEGSDDDDEEKEIWKALVGSRPEIEGDDGAFDDDEELDMGEFMDDDDDDELDAIESLDGEENDEENDEEEGVIFHGFDSDEEEVVEAEPAIDDDEDLSDTGGVGLGELESEDEDAFVGSDDELPDHLPVPETAGETEVDIKAARKKERDEKKKKKRTMKSLPTFASAEDYARLIGGDSEEEGM</sequence>
<reference evidence="4 5" key="1">
    <citation type="submission" date="2019-11" db="EMBL/GenBank/DDBJ databases">
        <title>Venturia inaequalis Genome Resource.</title>
        <authorList>
            <person name="Lichtner F.J."/>
        </authorList>
    </citation>
    <scope>NUCLEOTIDE SEQUENCE [LARGE SCALE GENOMIC DNA]</scope>
    <source>
        <strain evidence="4">Bline_iso_100314</strain>
    </source>
</reference>
<protein>
    <recommendedName>
        <fullName evidence="3">CCAAT-binding factor domain-containing protein</fullName>
    </recommendedName>
</protein>
<dbReference type="InterPro" id="IPR040155">
    <property type="entry name" value="CEBPZ/Mak21-like"/>
</dbReference>
<dbReference type="AlphaFoldDB" id="A0A8H3UJK0"/>
<feature type="compositionally biased region" description="Acidic residues" evidence="2">
    <location>
        <begin position="737"/>
        <end position="756"/>
    </location>
</feature>
<dbReference type="PANTHER" id="PTHR12048">
    <property type="entry name" value="CCAAT-BINDING FACTOR-RELATED"/>
    <property type="match status" value="1"/>
</dbReference>
<dbReference type="InterPro" id="IPR005612">
    <property type="entry name" value="CCAAT-binding_factor"/>
</dbReference>
<dbReference type="Proteomes" id="UP000433883">
    <property type="component" value="Unassembled WGS sequence"/>
</dbReference>